<dbReference type="EMBL" id="JACVXD010000012">
    <property type="protein sequence ID" value="MBD0825274.1"/>
    <property type="molecule type" value="Genomic_DNA"/>
</dbReference>
<dbReference type="AlphaFoldDB" id="A0A8J6PWC1"/>
<organism evidence="1 2">
    <name type="scientific">Aestuariibaculum marinum</name>
    <dbReference type="NCBI Taxonomy" id="2683592"/>
    <lineage>
        <taxon>Bacteria</taxon>
        <taxon>Pseudomonadati</taxon>
        <taxon>Bacteroidota</taxon>
        <taxon>Flavobacteriia</taxon>
        <taxon>Flavobacteriales</taxon>
        <taxon>Flavobacteriaceae</taxon>
    </lineage>
</organism>
<reference evidence="1 2" key="1">
    <citation type="journal article" date="2018" name="J. Microbiol.">
        <title>Aestuariibaculum marinum sp. nov., a marine bacterium isolated from seawater in South Korea.</title>
        <authorList>
            <person name="Choi J."/>
            <person name="Lee D."/>
            <person name="Jang J.H."/>
            <person name="Cha S."/>
            <person name="Seo T."/>
        </authorList>
    </citation>
    <scope>NUCLEOTIDE SEQUENCE [LARGE SCALE GENOMIC DNA]</scope>
    <source>
        <strain evidence="1 2">IP7</strain>
    </source>
</reference>
<evidence type="ECO:0000313" key="1">
    <source>
        <dbReference type="EMBL" id="MBD0825274.1"/>
    </source>
</evidence>
<dbReference type="InterPro" id="IPR045767">
    <property type="entry name" value="DUF6134"/>
</dbReference>
<evidence type="ECO:0000313" key="2">
    <source>
        <dbReference type="Proteomes" id="UP000621516"/>
    </source>
</evidence>
<protein>
    <submittedName>
        <fullName evidence="1">Uncharacterized protein</fullName>
    </submittedName>
</protein>
<name>A0A8J6PWC1_9FLAO</name>
<dbReference type="RefSeq" id="WP_188224565.1">
    <property type="nucleotide sequence ID" value="NZ_JACVXD010000012.1"/>
</dbReference>
<gene>
    <name evidence="1" type="ORF">ICJ85_14735</name>
</gene>
<sequence length="230" mass="26790">MIPALILYLVRRMRYGANTSLDLSKFREIVLKIKSILFFFIVSSAFPFNSGNSSESVSYKIVKNNTTIGFINIEKQVENHITTYSLESHVEVKFLVKVNVSCAEKSIYENGILMYSSVYRKVNGKVKADHKVVRKDDRYILFHNNEEQRLKFEELTRNLITLYFEEPKIIEKIYCDNLKKELKIKPINKGCYRVDFDKGKYNVFHYKNGKCVKIDAVSKLFSVTLIPVLS</sequence>
<keyword evidence="2" id="KW-1185">Reference proteome</keyword>
<proteinExistence type="predicted"/>
<accession>A0A8J6PWC1</accession>
<comment type="caution">
    <text evidence="1">The sequence shown here is derived from an EMBL/GenBank/DDBJ whole genome shotgun (WGS) entry which is preliminary data.</text>
</comment>
<dbReference type="Proteomes" id="UP000621516">
    <property type="component" value="Unassembled WGS sequence"/>
</dbReference>
<dbReference type="Pfam" id="PF19630">
    <property type="entry name" value="DUF6134"/>
    <property type="match status" value="1"/>
</dbReference>